<proteinExistence type="predicted"/>
<reference evidence="1" key="1">
    <citation type="submission" date="2021-05" db="EMBL/GenBank/DDBJ databases">
        <authorList>
            <person name="Pan Q."/>
            <person name="Jouanno E."/>
            <person name="Zahm M."/>
            <person name="Klopp C."/>
            <person name="Cabau C."/>
            <person name="Louis A."/>
            <person name="Berthelot C."/>
            <person name="Parey E."/>
            <person name="Roest Crollius H."/>
            <person name="Montfort J."/>
            <person name="Robinson-Rechavi M."/>
            <person name="Bouchez O."/>
            <person name="Lampietro C."/>
            <person name="Lopez Roques C."/>
            <person name="Donnadieu C."/>
            <person name="Postlethwait J."/>
            <person name="Bobe J."/>
            <person name="Dillon D."/>
            <person name="Chandos A."/>
            <person name="von Hippel F."/>
            <person name="Guiguen Y."/>
        </authorList>
    </citation>
    <scope>NUCLEOTIDE SEQUENCE</scope>
    <source>
        <strain evidence="1">YG-Jan2019</strain>
    </source>
</reference>
<organism evidence="1 2">
    <name type="scientific">Dallia pectoralis</name>
    <name type="common">Alaska blackfish</name>
    <dbReference type="NCBI Taxonomy" id="75939"/>
    <lineage>
        <taxon>Eukaryota</taxon>
        <taxon>Metazoa</taxon>
        <taxon>Chordata</taxon>
        <taxon>Craniata</taxon>
        <taxon>Vertebrata</taxon>
        <taxon>Euteleostomi</taxon>
        <taxon>Actinopterygii</taxon>
        <taxon>Neopterygii</taxon>
        <taxon>Teleostei</taxon>
        <taxon>Protacanthopterygii</taxon>
        <taxon>Esociformes</taxon>
        <taxon>Umbridae</taxon>
        <taxon>Dallia</taxon>
    </lineage>
</organism>
<name>A0ACC2FRV7_DALPE</name>
<sequence>MHPTALLFLLSACSVAHGTSLPRALWQFSEMIKCAQPGVNPLAYSDYGCWCGFGGTGTPKDQVDRCCEVHDNCYRASRLLPECRPVLDVPYIKLYKHSCADRQVSCSASNDICQASVCECDRVAAHCFAQTTYNPENKNLDPKVHCLT</sequence>
<keyword evidence="2" id="KW-1185">Reference proteome</keyword>
<protein>
    <submittedName>
        <fullName evidence="1">Uncharacterized protein</fullName>
    </submittedName>
</protein>
<comment type="caution">
    <text evidence="1">The sequence shown here is derived from an EMBL/GenBank/DDBJ whole genome shotgun (WGS) entry which is preliminary data.</text>
</comment>
<evidence type="ECO:0000313" key="1">
    <source>
        <dbReference type="EMBL" id="KAJ7994106.1"/>
    </source>
</evidence>
<dbReference type="EMBL" id="CM055750">
    <property type="protein sequence ID" value="KAJ7994106.1"/>
    <property type="molecule type" value="Genomic_DNA"/>
</dbReference>
<dbReference type="Proteomes" id="UP001157502">
    <property type="component" value="Chromosome 23"/>
</dbReference>
<gene>
    <name evidence="1" type="ORF">DPEC_G00262480</name>
</gene>
<accession>A0ACC2FRV7</accession>
<evidence type="ECO:0000313" key="2">
    <source>
        <dbReference type="Proteomes" id="UP001157502"/>
    </source>
</evidence>